<sequence>MHHYAKISMVANQLCHSWHLRLSNQHVLPDYQGLLGAQAAFSTVLVRKAPICAVAESVWIDAQSLINIGATELHSAFLPKQVKDHVRLCCCSHRCSCNFYAGFPLLF</sequence>
<evidence type="ECO:0000313" key="1">
    <source>
        <dbReference type="EMBL" id="KAI6082043.1"/>
    </source>
</evidence>
<organism evidence="1 2">
    <name type="scientific">Hypoxylon rubiginosum</name>
    <dbReference type="NCBI Taxonomy" id="110542"/>
    <lineage>
        <taxon>Eukaryota</taxon>
        <taxon>Fungi</taxon>
        <taxon>Dikarya</taxon>
        <taxon>Ascomycota</taxon>
        <taxon>Pezizomycotina</taxon>
        <taxon>Sordariomycetes</taxon>
        <taxon>Xylariomycetidae</taxon>
        <taxon>Xylariales</taxon>
        <taxon>Hypoxylaceae</taxon>
        <taxon>Hypoxylon</taxon>
    </lineage>
</organism>
<comment type="caution">
    <text evidence="1">The sequence shown here is derived from an EMBL/GenBank/DDBJ whole genome shotgun (WGS) entry which is preliminary data.</text>
</comment>
<accession>A0ACC0CP05</accession>
<evidence type="ECO:0000313" key="2">
    <source>
        <dbReference type="Proteomes" id="UP001497680"/>
    </source>
</evidence>
<gene>
    <name evidence="1" type="ORF">F4821DRAFT_14540</name>
</gene>
<keyword evidence="2" id="KW-1185">Reference proteome</keyword>
<reference evidence="1 2" key="1">
    <citation type="journal article" date="2022" name="New Phytol.">
        <title>Ecological generalism drives hyperdiversity of secondary metabolite gene clusters in xylarialean endophytes.</title>
        <authorList>
            <person name="Franco M.E.E."/>
            <person name="Wisecaver J.H."/>
            <person name="Arnold A.E."/>
            <person name="Ju Y.M."/>
            <person name="Slot J.C."/>
            <person name="Ahrendt S."/>
            <person name="Moore L.P."/>
            <person name="Eastman K.E."/>
            <person name="Scott K."/>
            <person name="Konkel Z."/>
            <person name="Mondo S.J."/>
            <person name="Kuo A."/>
            <person name="Hayes R.D."/>
            <person name="Haridas S."/>
            <person name="Andreopoulos B."/>
            <person name="Riley R."/>
            <person name="LaButti K."/>
            <person name="Pangilinan J."/>
            <person name="Lipzen A."/>
            <person name="Amirebrahimi M."/>
            <person name="Yan J."/>
            <person name="Adam C."/>
            <person name="Keymanesh K."/>
            <person name="Ng V."/>
            <person name="Louie K."/>
            <person name="Northen T."/>
            <person name="Drula E."/>
            <person name="Henrissat B."/>
            <person name="Hsieh H.M."/>
            <person name="Youens-Clark K."/>
            <person name="Lutzoni F."/>
            <person name="Miadlikowska J."/>
            <person name="Eastwood D.C."/>
            <person name="Hamelin R.C."/>
            <person name="Grigoriev I.V."/>
            <person name="U'Ren J.M."/>
        </authorList>
    </citation>
    <scope>NUCLEOTIDE SEQUENCE [LARGE SCALE GENOMIC DNA]</scope>
    <source>
        <strain evidence="1 2">ER1909</strain>
    </source>
</reference>
<proteinExistence type="predicted"/>
<dbReference type="EMBL" id="MU394380">
    <property type="protein sequence ID" value="KAI6082043.1"/>
    <property type="molecule type" value="Genomic_DNA"/>
</dbReference>
<protein>
    <submittedName>
        <fullName evidence="1">Uncharacterized protein</fullName>
    </submittedName>
</protein>
<name>A0ACC0CP05_9PEZI</name>
<dbReference type="Proteomes" id="UP001497680">
    <property type="component" value="Unassembled WGS sequence"/>
</dbReference>